<dbReference type="PANTHER" id="PTHR40078">
    <property type="entry name" value="INTEGRAL MEMBRANE PROTEIN-RELATED"/>
    <property type="match status" value="1"/>
</dbReference>
<reference evidence="2 3" key="1">
    <citation type="submission" date="2020-08" db="EMBL/GenBank/DDBJ databases">
        <title>Genomic Encyclopedia of Type Strains, Phase IV (KMG-IV): sequencing the most valuable type-strain genomes for metagenomic binning, comparative biology and taxonomic classification.</title>
        <authorList>
            <person name="Goeker M."/>
        </authorList>
    </citation>
    <scope>NUCLEOTIDE SEQUENCE [LARGE SCALE GENOMIC DNA]</scope>
    <source>
        <strain evidence="2 3">DSM 106146</strain>
    </source>
</reference>
<name>A0A7W8HBZ9_9FIRM</name>
<evidence type="ECO:0000313" key="3">
    <source>
        <dbReference type="Proteomes" id="UP000543642"/>
    </source>
</evidence>
<feature type="transmembrane region" description="Helical" evidence="1">
    <location>
        <begin position="190"/>
        <end position="209"/>
    </location>
</feature>
<feature type="transmembrane region" description="Helical" evidence="1">
    <location>
        <begin position="12"/>
        <end position="32"/>
    </location>
</feature>
<evidence type="ECO:0000313" key="2">
    <source>
        <dbReference type="EMBL" id="MBB5265711.1"/>
    </source>
</evidence>
<dbReference type="PANTHER" id="PTHR40078:SF1">
    <property type="entry name" value="INTEGRAL MEMBRANE PROTEIN"/>
    <property type="match status" value="1"/>
</dbReference>
<dbReference type="Proteomes" id="UP000543642">
    <property type="component" value="Unassembled WGS sequence"/>
</dbReference>
<dbReference type="EMBL" id="JACHFW010000014">
    <property type="protein sequence ID" value="MBB5265711.1"/>
    <property type="molecule type" value="Genomic_DNA"/>
</dbReference>
<keyword evidence="1" id="KW-0472">Membrane</keyword>
<keyword evidence="1" id="KW-0812">Transmembrane</keyword>
<dbReference type="InterPro" id="IPR038750">
    <property type="entry name" value="YczE/YyaS-like"/>
</dbReference>
<keyword evidence="1" id="KW-1133">Transmembrane helix</keyword>
<dbReference type="Pfam" id="PF19700">
    <property type="entry name" value="DUF6198"/>
    <property type="match status" value="1"/>
</dbReference>
<accession>A0A7W8HBZ9</accession>
<sequence>MNEKRTGRELLIRYIFLGAGLAIMAFGVAFSIKASLGTSPISSLPYVVSLFTPLTVGNLTILMHIFFILLQIFILGKDYQWIQLIQLPVAIVFGYLTDLAVWATSGITCTAYWQQWIVCLAGILLVGIGVSFEVTANVVVLAGEGVVLAVCRRFKLPFANMKIAFDVTLVVLSVILSLIFLHSLQGVREGTVAAALCVGLVARFFNSFFKKINIQKVFSALSGH</sequence>
<feature type="transmembrane region" description="Helical" evidence="1">
    <location>
        <begin position="115"/>
        <end position="142"/>
    </location>
</feature>
<keyword evidence="3" id="KW-1185">Reference proteome</keyword>
<feature type="transmembrane region" description="Helical" evidence="1">
    <location>
        <begin position="163"/>
        <end position="184"/>
    </location>
</feature>
<proteinExistence type="predicted"/>
<dbReference type="RefSeq" id="WP_183775760.1">
    <property type="nucleotide sequence ID" value="NZ_CAWVEG010000180.1"/>
</dbReference>
<feature type="transmembrane region" description="Helical" evidence="1">
    <location>
        <begin position="81"/>
        <end position="103"/>
    </location>
</feature>
<gene>
    <name evidence="2" type="ORF">HNP82_002862</name>
</gene>
<organism evidence="2 3">
    <name type="scientific">Catenibacillus scindens</name>
    <dbReference type="NCBI Taxonomy" id="673271"/>
    <lineage>
        <taxon>Bacteria</taxon>
        <taxon>Bacillati</taxon>
        <taxon>Bacillota</taxon>
        <taxon>Clostridia</taxon>
        <taxon>Lachnospirales</taxon>
        <taxon>Lachnospiraceae</taxon>
        <taxon>Catenibacillus</taxon>
    </lineage>
</organism>
<evidence type="ECO:0000256" key="1">
    <source>
        <dbReference type="SAM" id="Phobius"/>
    </source>
</evidence>
<protein>
    <submittedName>
        <fullName evidence="2">Putative membrane protein YczE</fullName>
    </submittedName>
</protein>
<dbReference type="AlphaFoldDB" id="A0A7W8HBZ9"/>
<feature type="transmembrane region" description="Helical" evidence="1">
    <location>
        <begin position="44"/>
        <end position="69"/>
    </location>
</feature>
<comment type="caution">
    <text evidence="2">The sequence shown here is derived from an EMBL/GenBank/DDBJ whole genome shotgun (WGS) entry which is preliminary data.</text>
</comment>